<feature type="transmembrane region" description="Helical" evidence="13">
    <location>
        <begin position="146"/>
        <end position="167"/>
    </location>
</feature>
<evidence type="ECO:0000256" key="13">
    <source>
        <dbReference type="SAM" id="Phobius"/>
    </source>
</evidence>
<dbReference type="SUPFAM" id="SSF81342">
    <property type="entry name" value="Transmembrane di-heme cytochromes"/>
    <property type="match status" value="1"/>
</dbReference>
<dbReference type="EMBL" id="BSOS01000007">
    <property type="protein sequence ID" value="GLR65951.1"/>
    <property type="molecule type" value="Genomic_DNA"/>
</dbReference>
<dbReference type="Proteomes" id="UP001156641">
    <property type="component" value="Unassembled WGS sequence"/>
</dbReference>
<keyword evidence="5" id="KW-0349">Heme</keyword>
<sequence>MNNATAPARYDGVSIILHWATAALVVLQFGSAETWDFFPKAVRHVMITGHMSFGVILTAVIALRVLWRLTPGYSAPAAGSELMDRAAKAMHHTLYALIAAEVPLGFFTRWTDNHALSFFGLLIASPFGTFSKAAGGFVDEIHDLNAWLIMILVAGHALAALYHHYLLRDDILRRMLPRRAR</sequence>
<evidence type="ECO:0000256" key="7">
    <source>
        <dbReference type="ARBA" id="ARBA00022723"/>
    </source>
</evidence>
<keyword evidence="16" id="KW-1185">Reference proteome</keyword>
<evidence type="ECO:0000259" key="14">
    <source>
        <dbReference type="Pfam" id="PF01292"/>
    </source>
</evidence>
<evidence type="ECO:0000313" key="16">
    <source>
        <dbReference type="Proteomes" id="UP001156641"/>
    </source>
</evidence>
<evidence type="ECO:0000256" key="9">
    <source>
        <dbReference type="ARBA" id="ARBA00022989"/>
    </source>
</evidence>
<accession>A0ABQ6A2E0</accession>
<keyword evidence="3" id="KW-0813">Transport</keyword>
<evidence type="ECO:0000256" key="6">
    <source>
        <dbReference type="ARBA" id="ARBA00022692"/>
    </source>
</evidence>
<protein>
    <submittedName>
        <fullName evidence="15">Cytochrome b</fullName>
    </submittedName>
</protein>
<evidence type="ECO:0000313" key="15">
    <source>
        <dbReference type="EMBL" id="GLR65951.1"/>
    </source>
</evidence>
<dbReference type="PANTHER" id="PTHR30529:SF7">
    <property type="entry name" value="CYTOCHROME B561 BACTERIAL_NI-HYDROGENASE DOMAIN-CONTAINING PROTEIN"/>
    <property type="match status" value="1"/>
</dbReference>
<gene>
    <name evidence="15" type="ORF">GCM10010909_06290</name>
</gene>
<evidence type="ECO:0000256" key="4">
    <source>
        <dbReference type="ARBA" id="ARBA00022475"/>
    </source>
</evidence>
<dbReference type="RefSeq" id="WP_284256506.1">
    <property type="nucleotide sequence ID" value="NZ_BSOS01000007.1"/>
</dbReference>
<dbReference type="InterPro" id="IPR016174">
    <property type="entry name" value="Di-haem_cyt_TM"/>
</dbReference>
<keyword evidence="6 13" id="KW-0812">Transmembrane</keyword>
<evidence type="ECO:0000256" key="1">
    <source>
        <dbReference type="ARBA" id="ARBA00001970"/>
    </source>
</evidence>
<evidence type="ECO:0000256" key="11">
    <source>
        <dbReference type="ARBA" id="ARBA00023136"/>
    </source>
</evidence>
<keyword evidence="4" id="KW-1003">Cell membrane</keyword>
<evidence type="ECO:0000256" key="2">
    <source>
        <dbReference type="ARBA" id="ARBA00004651"/>
    </source>
</evidence>
<evidence type="ECO:0000256" key="10">
    <source>
        <dbReference type="ARBA" id="ARBA00023004"/>
    </source>
</evidence>
<evidence type="ECO:0000256" key="3">
    <source>
        <dbReference type="ARBA" id="ARBA00022448"/>
    </source>
</evidence>
<feature type="domain" description="Cytochrome b561 bacterial/Ni-hydrogenase" evidence="14">
    <location>
        <begin position="9"/>
        <end position="177"/>
    </location>
</feature>
<feature type="transmembrane region" description="Helical" evidence="13">
    <location>
        <begin position="12"/>
        <end position="30"/>
    </location>
</feature>
<organism evidence="15 16">
    <name type="scientific">Acidocella aquatica</name>
    <dbReference type="NCBI Taxonomy" id="1922313"/>
    <lineage>
        <taxon>Bacteria</taxon>
        <taxon>Pseudomonadati</taxon>
        <taxon>Pseudomonadota</taxon>
        <taxon>Alphaproteobacteria</taxon>
        <taxon>Acetobacterales</taxon>
        <taxon>Acidocellaceae</taxon>
        <taxon>Acidocella</taxon>
    </lineage>
</organism>
<evidence type="ECO:0000256" key="5">
    <source>
        <dbReference type="ARBA" id="ARBA00022617"/>
    </source>
</evidence>
<evidence type="ECO:0000256" key="12">
    <source>
        <dbReference type="ARBA" id="ARBA00037975"/>
    </source>
</evidence>
<feature type="transmembrane region" description="Helical" evidence="13">
    <location>
        <begin position="115"/>
        <end position="134"/>
    </location>
</feature>
<dbReference type="Pfam" id="PF01292">
    <property type="entry name" value="Ni_hydr_CYTB"/>
    <property type="match status" value="1"/>
</dbReference>
<keyword evidence="7" id="KW-0479">Metal-binding</keyword>
<comment type="subcellular location">
    <subcellularLocation>
        <location evidence="2">Cell membrane</location>
        <topology evidence="2">Multi-pass membrane protein</topology>
    </subcellularLocation>
</comment>
<feature type="transmembrane region" description="Helical" evidence="13">
    <location>
        <begin position="51"/>
        <end position="69"/>
    </location>
</feature>
<comment type="cofactor">
    <cofactor evidence="1">
        <name>heme b</name>
        <dbReference type="ChEBI" id="CHEBI:60344"/>
    </cofactor>
</comment>
<comment type="similarity">
    <text evidence="12">Belongs to the cytochrome b561 family.</text>
</comment>
<name>A0ABQ6A2E0_9PROT</name>
<dbReference type="InterPro" id="IPR052168">
    <property type="entry name" value="Cytochrome_b561_oxidase"/>
</dbReference>
<evidence type="ECO:0000256" key="8">
    <source>
        <dbReference type="ARBA" id="ARBA00022982"/>
    </source>
</evidence>
<keyword evidence="11 13" id="KW-0472">Membrane</keyword>
<comment type="caution">
    <text evidence="15">The sequence shown here is derived from an EMBL/GenBank/DDBJ whole genome shotgun (WGS) entry which is preliminary data.</text>
</comment>
<keyword evidence="10" id="KW-0408">Iron</keyword>
<dbReference type="InterPro" id="IPR011577">
    <property type="entry name" value="Cyt_b561_bac/Ni-Hgenase"/>
</dbReference>
<dbReference type="PANTHER" id="PTHR30529">
    <property type="entry name" value="CYTOCHROME B561"/>
    <property type="match status" value="1"/>
</dbReference>
<proteinExistence type="inferred from homology"/>
<keyword evidence="8" id="KW-0249">Electron transport</keyword>
<reference evidence="16" key="1">
    <citation type="journal article" date="2019" name="Int. J. Syst. Evol. Microbiol.">
        <title>The Global Catalogue of Microorganisms (GCM) 10K type strain sequencing project: providing services to taxonomists for standard genome sequencing and annotation.</title>
        <authorList>
            <consortium name="The Broad Institute Genomics Platform"/>
            <consortium name="The Broad Institute Genome Sequencing Center for Infectious Disease"/>
            <person name="Wu L."/>
            <person name="Ma J."/>
        </authorList>
    </citation>
    <scope>NUCLEOTIDE SEQUENCE [LARGE SCALE GENOMIC DNA]</scope>
    <source>
        <strain evidence="16">NBRC 112502</strain>
    </source>
</reference>
<keyword evidence="9 13" id="KW-1133">Transmembrane helix</keyword>